<organism evidence="1 2">
    <name type="scientific">Kouleothrix aurantiaca</name>
    <dbReference type="NCBI Taxonomy" id="186479"/>
    <lineage>
        <taxon>Bacteria</taxon>
        <taxon>Bacillati</taxon>
        <taxon>Chloroflexota</taxon>
        <taxon>Chloroflexia</taxon>
        <taxon>Chloroflexales</taxon>
        <taxon>Roseiflexineae</taxon>
        <taxon>Roseiflexaceae</taxon>
        <taxon>Kouleothrix</taxon>
    </lineage>
</organism>
<evidence type="ECO:0000313" key="2">
    <source>
        <dbReference type="Proteomes" id="UP000050509"/>
    </source>
</evidence>
<protein>
    <submittedName>
        <fullName evidence="1">Uncharacterized protein</fullName>
    </submittedName>
</protein>
<evidence type="ECO:0000313" key="1">
    <source>
        <dbReference type="EMBL" id="KPV53609.1"/>
    </source>
</evidence>
<comment type="caution">
    <text evidence="1">The sequence shown here is derived from an EMBL/GenBank/DDBJ whole genome shotgun (WGS) entry which is preliminary data.</text>
</comment>
<dbReference type="Proteomes" id="UP000050509">
    <property type="component" value="Unassembled WGS sequence"/>
</dbReference>
<dbReference type="AlphaFoldDB" id="A0A0P9FAD2"/>
<accession>A0A0P9FAD2</accession>
<sequence>MPTRTSKPTTVSALAQQFVAANPETIEVANDRTDWPGVRRPLAAARALLQFADLGEALRKAAEEYIKTRGGRGYQQEGFRARFAAQLCEAAGVPFCKRCGRYLTDRPHSPCPFDAFQAALLGLPSLAGSQPAYFGLDKATRQALRSACAPIATSPRIDKDLSGIAGGLLYFLEKDTDSPYRSYQRRVLAISLTEIIACLRTAAEAIEAMLNLVEDAV</sequence>
<keyword evidence="2" id="KW-1185">Reference proteome</keyword>
<name>A0A0P9FAD2_9CHLR</name>
<dbReference type="EMBL" id="LJCR01000220">
    <property type="protein sequence ID" value="KPV53609.1"/>
    <property type="molecule type" value="Genomic_DNA"/>
</dbReference>
<reference evidence="1 2" key="1">
    <citation type="submission" date="2015-09" db="EMBL/GenBank/DDBJ databases">
        <title>Draft genome sequence of Kouleothrix aurantiaca JCM 19913.</title>
        <authorList>
            <person name="Hemp J."/>
        </authorList>
    </citation>
    <scope>NUCLEOTIDE SEQUENCE [LARGE SCALE GENOMIC DNA]</scope>
    <source>
        <strain evidence="1 2">COM-B</strain>
    </source>
</reference>
<gene>
    <name evidence="1" type="ORF">SE17_08700</name>
</gene>
<proteinExistence type="predicted"/>